<keyword evidence="9" id="KW-0325">Glycoprotein</keyword>
<name>C3XYL1_BRAFL</name>
<evidence type="ECO:0000256" key="5">
    <source>
        <dbReference type="ARBA" id="ARBA00022968"/>
    </source>
</evidence>
<dbReference type="EMBL" id="GG666473">
    <property type="protein sequence ID" value="EEN66896.1"/>
    <property type="molecule type" value="Genomic_DNA"/>
</dbReference>
<dbReference type="GO" id="GO:0001733">
    <property type="term" value="F:galactosylceramide sulfotransferase activity"/>
    <property type="evidence" value="ECO:0007669"/>
    <property type="project" value="InterPro"/>
</dbReference>
<dbReference type="InterPro" id="IPR009729">
    <property type="entry name" value="Gal-3-0_sulfotransfrase"/>
</dbReference>
<evidence type="ECO:0000256" key="3">
    <source>
        <dbReference type="ARBA" id="ARBA00022679"/>
    </source>
</evidence>
<dbReference type="AlphaFoldDB" id="C3XYL1"/>
<keyword evidence="5" id="KW-0735">Signal-anchor</keyword>
<evidence type="ECO:0000256" key="9">
    <source>
        <dbReference type="ARBA" id="ARBA00023180"/>
    </source>
</evidence>
<dbReference type="Pfam" id="PF06990">
    <property type="entry name" value="Gal-3-0_sulfotr"/>
    <property type="match status" value="2"/>
</dbReference>
<keyword evidence="8" id="KW-0472">Membrane</keyword>
<comment type="subcellular location">
    <subcellularLocation>
        <location evidence="1">Golgi apparatus membrane</location>
        <topology evidence="1">Single-pass type II membrane protein</topology>
    </subcellularLocation>
</comment>
<evidence type="ECO:0000256" key="4">
    <source>
        <dbReference type="ARBA" id="ARBA00022692"/>
    </source>
</evidence>
<evidence type="ECO:0000256" key="2">
    <source>
        <dbReference type="ARBA" id="ARBA00008124"/>
    </source>
</evidence>
<dbReference type="InterPro" id="IPR027417">
    <property type="entry name" value="P-loop_NTPase"/>
</dbReference>
<sequence length="744" mass="88940">MAVIARFKSLWSVFLCLSSLLLFINFSGTIWGKLNIATISLPSRQQEHRNLSTEIYKSNCSRWQVLGDHFNFLVHHTVFNKTAMDRIMKPGTKYIGIMREPQSHIRSWFFYNRHHSRFYKNKGRKNPLGEYLDNPEYFEKLASQRKRRQETNDRNRQAFIMGFPPHLLNTQDTGIIDTAIWQLHHQYTFVIISEYYEESLVMLRRKLCWDMSDILHSTKKIHEQHNPKKYIPLTDKQLENHKRINAVDYRMYDFFNRTFWKSVEEEAGRGFWEEVTYFRYLVERVNKYCLASQDSEPLKVPISKWNNPFSVDETFCKYLNQAPKDLARNLFYQMTRRDKIWKKPSLNVASNDAVLGRSSRHVEVLTAVEKLSPTEPRLVTIHYNGTSPSYRKQHDTCTGPVTNLVFIKVHKTASASTAVVLLRFAYKHHMTMCYSPRGNKRFTLTFPSTEIYKSNCSRWQVLGDHFNFLVHHTVFNKIAMDRIMKPGTKYIGIMREPQSHFRSQFFYRRHHLRYRLRHHPNPLGAFLDNPEHQERKWSKNRTWSGERNNQAFIMGFPPHLLNTQDTGLMDDVIKQLGQSYTFVIINEYYEESLVMLRRKLCWDMSDILHSTKKIHEQHNPKKFIPLTDKQLENHKRINAVDYRMYDFFNRTFWKSVEEEAGRGFWEEVTYFRYLVERVNKYCLAPQDREPLKVPISKWNNPFSVNEMFCKGLNRKPTDWAKKLFYQMTRRDKIWKKPSLNVASK</sequence>
<dbReference type="InParanoid" id="C3XYL1"/>
<dbReference type="PANTHER" id="PTHR14647:SF87">
    <property type="entry name" value="PUTATIVE-RELATED"/>
    <property type="match status" value="1"/>
</dbReference>
<evidence type="ECO:0000256" key="7">
    <source>
        <dbReference type="ARBA" id="ARBA00023034"/>
    </source>
</evidence>
<reference evidence="10" key="1">
    <citation type="journal article" date="2008" name="Nature">
        <title>The amphioxus genome and the evolution of the chordate karyotype.</title>
        <authorList>
            <consortium name="US DOE Joint Genome Institute (JGI-PGF)"/>
            <person name="Putnam N.H."/>
            <person name="Butts T."/>
            <person name="Ferrier D.E.K."/>
            <person name="Furlong R.F."/>
            <person name="Hellsten U."/>
            <person name="Kawashima T."/>
            <person name="Robinson-Rechavi M."/>
            <person name="Shoguchi E."/>
            <person name="Terry A."/>
            <person name="Yu J.-K."/>
            <person name="Benito-Gutierrez E.L."/>
            <person name="Dubchak I."/>
            <person name="Garcia-Fernandez J."/>
            <person name="Gibson-Brown J.J."/>
            <person name="Grigoriev I.V."/>
            <person name="Horton A.C."/>
            <person name="de Jong P.J."/>
            <person name="Jurka J."/>
            <person name="Kapitonov V.V."/>
            <person name="Kohara Y."/>
            <person name="Kuroki Y."/>
            <person name="Lindquist E."/>
            <person name="Lucas S."/>
            <person name="Osoegawa K."/>
            <person name="Pennacchio L.A."/>
            <person name="Salamov A.A."/>
            <person name="Satou Y."/>
            <person name="Sauka-Spengler T."/>
            <person name="Schmutz J."/>
            <person name="Shin-I T."/>
            <person name="Toyoda A."/>
            <person name="Bronner-Fraser M."/>
            <person name="Fujiyama A."/>
            <person name="Holland L.Z."/>
            <person name="Holland P.W.H."/>
            <person name="Satoh N."/>
            <person name="Rokhsar D.S."/>
        </authorList>
    </citation>
    <scope>NUCLEOTIDE SEQUENCE [LARGE SCALE GENOMIC DNA]</scope>
    <source>
        <strain evidence="10">S238N-H82</strain>
        <tissue evidence="10">Testes</tissue>
    </source>
</reference>
<keyword evidence="6" id="KW-1133">Transmembrane helix</keyword>
<evidence type="ECO:0000313" key="10">
    <source>
        <dbReference type="EMBL" id="EEN66896.1"/>
    </source>
</evidence>
<evidence type="ECO:0000256" key="1">
    <source>
        <dbReference type="ARBA" id="ARBA00004323"/>
    </source>
</evidence>
<gene>
    <name evidence="10" type="ORF">BRAFLDRAFT_91480</name>
</gene>
<organism>
    <name type="scientific">Branchiostoma floridae</name>
    <name type="common">Florida lancelet</name>
    <name type="synonym">Amphioxus</name>
    <dbReference type="NCBI Taxonomy" id="7739"/>
    <lineage>
        <taxon>Eukaryota</taxon>
        <taxon>Metazoa</taxon>
        <taxon>Chordata</taxon>
        <taxon>Cephalochordata</taxon>
        <taxon>Leptocardii</taxon>
        <taxon>Amphioxiformes</taxon>
        <taxon>Branchiostomatidae</taxon>
        <taxon>Branchiostoma</taxon>
    </lineage>
</organism>
<keyword evidence="3" id="KW-0808">Transferase</keyword>
<dbReference type="GO" id="GO:0000139">
    <property type="term" value="C:Golgi membrane"/>
    <property type="evidence" value="ECO:0007669"/>
    <property type="project" value="UniProtKB-SubCell"/>
</dbReference>
<dbReference type="PANTHER" id="PTHR14647">
    <property type="entry name" value="GALACTOSE-3-O-SULFOTRANSFERASE"/>
    <property type="match status" value="1"/>
</dbReference>
<keyword evidence="4" id="KW-0812">Transmembrane</keyword>
<proteinExistence type="inferred from homology"/>
<dbReference type="SUPFAM" id="SSF52540">
    <property type="entry name" value="P-loop containing nucleoside triphosphate hydrolases"/>
    <property type="match status" value="1"/>
</dbReference>
<evidence type="ECO:0000256" key="6">
    <source>
        <dbReference type="ARBA" id="ARBA00022989"/>
    </source>
</evidence>
<accession>C3XYL1</accession>
<comment type="similarity">
    <text evidence="2">Belongs to the galactose-3-O-sulfotransferase family.</text>
</comment>
<evidence type="ECO:0000256" key="8">
    <source>
        <dbReference type="ARBA" id="ARBA00023136"/>
    </source>
</evidence>
<dbReference type="Gene3D" id="3.40.50.300">
    <property type="entry name" value="P-loop containing nucleotide triphosphate hydrolases"/>
    <property type="match status" value="2"/>
</dbReference>
<protein>
    <submittedName>
        <fullName evidence="10">Uncharacterized protein</fullName>
    </submittedName>
</protein>
<dbReference type="GO" id="GO:0009247">
    <property type="term" value="P:glycolipid biosynthetic process"/>
    <property type="evidence" value="ECO:0007669"/>
    <property type="project" value="InterPro"/>
</dbReference>
<keyword evidence="7" id="KW-0333">Golgi apparatus</keyword>